<comment type="caution">
    <text evidence="1">The sequence shown here is derived from an EMBL/GenBank/DDBJ whole genome shotgun (WGS) entry which is preliminary data.</text>
</comment>
<dbReference type="AlphaFoldDB" id="A0A1U7H858"/>
<dbReference type="GO" id="GO:0000160">
    <property type="term" value="P:phosphorelay signal transduction system"/>
    <property type="evidence" value="ECO:0007669"/>
    <property type="project" value="InterPro"/>
</dbReference>
<organism evidence="1 2">
    <name type="scientific">Hydrococcus rivularis NIES-593</name>
    <dbReference type="NCBI Taxonomy" id="1921803"/>
    <lineage>
        <taxon>Bacteria</taxon>
        <taxon>Bacillati</taxon>
        <taxon>Cyanobacteriota</taxon>
        <taxon>Cyanophyceae</taxon>
        <taxon>Pleurocapsales</taxon>
        <taxon>Hydrococcaceae</taxon>
        <taxon>Hydrococcus</taxon>
    </lineage>
</organism>
<dbReference type="Gene3D" id="1.20.120.160">
    <property type="entry name" value="HPT domain"/>
    <property type="match status" value="1"/>
</dbReference>
<name>A0A1U7H858_9CYAN</name>
<evidence type="ECO:0000313" key="1">
    <source>
        <dbReference type="EMBL" id="OKH19124.1"/>
    </source>
</evidence>
<keyword evidence="2" id="KW-1185">Reference proteome</keyword>
<accession>A0A1U7H858</accession>
<reference evidence="1 2" key="1">
    <citation type="submission" date="2016-11" db="EMBL/GenBank/DDBJ databases">
        <title>Draft Genome Sequences of Nine Cyanobacterial Strains from Diverse Habitats.</title>
        <authorList>
            <person name="Zhu T."/>
            <person name="Hou S."/>
            <person name="Lu X."/>
            <person name="Hess W.R."/>
        </authorList>
    </citation>
    <scope>NUCLEOTIDE SEQUENCE [LARGE SCALE GENOMIC DNA]</scope>
    <source>
        <strain evidence="1 2">NIES-593</strain>
    </source>
</reference>
<sequence>MNMRMPDVDAEKALPDTNFLELLQTTGGQQSPEIVADRVRGHLKDIALQLAAIATAIKRQNERSLQRATQVLRAIGANLSANRLAHLYQELEIVAPSDSLLQASQKMTEIKVEHEKVCQAWQQVLQQPNLESSRL</sequence>
<dbReference type="InterPro" id="IPR036641">
    <property type="entry name" value="HPT_dom_sf"/>
</dbReference>
<protein>
    <submittedName>
        <fullName evidence="1">Uncharacterized protein</fullName>
    </submittedName>
</protein>
<dbReference type="STRING" id="1921803.NIES593_21370"/>
<gene>
    <name evidence="1" type="ORF">NIES593_21370</name>
</gene>
<evidence type="ECO:0000313" key="2">
    <source>
        <dbReference type="Proteomes" id="UP000186868"/>
    </source>
</evidence>
<dbReference type="SUPFAM" id="SSF47226">
    <property type="entry name" value="Histidine-containing phosphotransfer domain, HPT domain"/>
    <property type="match status" value="1"/>
</dbReference>
<dbReference type="Proteomes" id="UP000186868">
    <property type="component" value="Unassembled WGS sequence"/>
</dbReference>
<dbReference type="EMBL" id="MRCB01000043">
    <property type="protein sequence ID" value="OKH19124.1"/>
    <property type="molecule type" value="Genomic_DNA"/>
</dbReference>
<proteinExistence type="predicted"/>